<dbReference type="Proteomes" id="UP000533429">
    <property type="component" value="Unassembled WGS sequence"/>
</dbReference>
<dbReference type="EMBL" id="JABXOR010001425">
    <property type="protein sequence ID" value="NVP02895.1"/>
    <property type="molecule type" value="Genomic_DNA"/>
</dbReference>
<evidence type="ECO:0000313" key="1">
    <source>
        <dbReference type="EMBL" id="NVP02895.1"/>
    </source>
</evidence>
<gene>
    <name evidence="1" type="ORF">HWA77_22045</name>
</gene>
<evidence type="ECO:0000313" key="2">
    <source>
        <dbReference type="Proteomes" id="UP000533429"/>
    </source>
</evidence>
<sequence>MTAPKGNTFNNKYQSAYVAQTYKLCLLGATDDELADFFDVSRDTIKNWANKHSEFADARRAGKLQADAEVSHKLFQRAIGYKVKKQKVLSSGDVVEYVEELPPETRAMEYWLSCRQRQLWGKNQKIELAGDATNPLAFLLAEVAAEAENASPLPKEQ</sequence>
<dbReference type="AlphaFoldDB" id="A0A850R337"/>
<evidence type="ECO:0008006" key="3">
    <source>
        <dbReference type="Google" id="ProtNLM"/>
    </source>
</evidence>
<dbReference type="RefSeq" id="WP_044176532.1">
    <property type="nucleotide sequence ID" value="NZ_PVXI01000022.1"/>
</dbReference>
<accession>A0A850R337</accession>
<reference evidence="1 2" key="1">
    <citation type="submission" date="2020-06" db="EMBL/GenBank/DDBJ databases">
        <title>Photobacterium damselae subsp. damselae comparative genomics.</title>
        <authorList>
            <person name="Osorio C.R."/>
        </authorList>
    </citation>
    <scope>NUCLEOTIDE SEQUENCE [LARGE SCALE GENOMIC DNA]</scope>
    <source>
        <strain evidence="1 2">TW250/03</strain>
    </source>
</reference>
<protein>
    <recommendedName>
        <fullName evidence="3">Terminase</fullName>
    </recommendedName>
</protein>
<name>A0A850R337_PHODD</name>
<comment type="caution">
    <text evidence="1">The sequence shown here is derived from an EMBL/GenBank/DDBJ whole genome shotgun (WGS) entry which is preliminary data.</text>
</comment>
<proteinExistence type="predicted"/>
<organism evidence="1 2">
    <name type="scientific">Photobacterium damselae subsp. damselae</name>
    <name type="common">Listonella damsela</name>
    <dbReference type="NCBI Taxonomy" id="85581"/>
    <lineage>
        <taxon>Bacteria</taxon>
        <taxon>Pseudomonadati</taxon>
        <taxon>Pseudomonadota</taxon>
        <taxon>Gammaproteobacteria</taxon>
        <taxon>Vibrionales</taxon>
        <taxon>Vibrionaceae</taxon>
        <taxon>Photobacterium</taxon>
    </lineage>
</organism>